<evidence type="ECO:0000259" key="12">
    <source>
        <dbReference type="PROSITE" id="PS50075"/>
    </source>
</evidence>
<dbReference type="InterPro" id="IPR003231">
    <property type="entry name" value="ACP"/>
</dbReference>
<evidence type="ECO:0000313" key="13">
    <source>
        <dbReference type="EMBL" id="AJP58634.1"/>
    </source>
</evidence>
<dbReference type="SMART" id="SM00823">
    <property type="entry name" value="PKS_PP"/>
    <property type="match status" value="1"/>
</dbReference>
<evidence type="ECO:0000256" key="6">
    <source>
        <dbReference type="ARBA" id="ARBA00023098"/>
    </source>
</evidence>
<dbReference type="PROSITE" id="PS00012">
    <property type="entry name" value="PHOSPHOPANTETHEINE"/>
    <property type="match status" value="1"/>
</dbReference>
<evidence type="ECO:0000256" key="2">
    <source>
        <dbReference type="ARBA" id="ARBA00022450"/>
    </source>
</evidence>
<keyword evidence="14" id="KW-1185">Reference proteome</keyword>
<dbReference type="InterPro" id="IPR009081">
    <property type="entry name" value="PP-bd_ACP"/>
</dbReference>
<comment type="similarity">
    <text evidence="9">Belongs to the acyl carrier protein (ACP) family.</text>
</comment>
<evidence type="ECO:0000256" key="7">
    <source>
        <dbReference type="ARBA" id="ARBA00023160"/>
    </source>
</evidence>
<feature type="modified residue" description="O-(pantetheine 4'-phosphoryl)serine" evidence="9">
    <location>
        <position position="37"/>
    </location>
</feature>
<dbReference type="InterPro" id="IPR006162">
    <property type="entry name" value="Ppantetheine_attach_site"/>
</dbReference>
<evidence type="ECO:0000256" key="9">
    <source>
        <dbReference type="HAMAP-Rule" id="MF_01217"/>
    </source>
</evidence>
<dbReference type="PANTHER" id="PTHR20863">
    <property type="entry name" value="ACYL CARRIER PROTEIN"/>
    <property type="match status" value="1"/>
</dbReference>
<dbReference type="PANTHER" id="PTHR20863:SF76">
    <property type="entry name" value="CARRIER DOMAIN-CONTAINING PROTEIN"/>
    <property type="match status" value="1"/>
</dbReference>
<comment type="pathway">
    <text evidence="9 11">Lipid metabolism; fatty acid biosynthesis.</text>
</comment>
<name>A0ABM5T1I0_9BURK</name>
<reference evidence="14" key="1">
    <citation type="submission" date="2015-02" db="EMBL/GenBank/DDBJ databases">
        <title>Complete Genome Sequencing of Pandoraea vervacti NS15 sp. nov.</title>
        <authorList>
            <person name="Chan K.-G."/>
        </authorList>
    </citation>
    <scope>NUCLEOTIDE SEQUENCE [LARGE SCALE GENOMIC DNA]</scope>
    <source>
        <strain evidence="14">NS15</strain>
    </source>
</reference>
<sequence>MASIEERVKKIVAEQLGVAEAEVKNESSFVNDLGADSLDTVELVMALEEEFGIEIPDEDAEKITTVQQAIEFAEKEANKKA</sequence>
<dbReference type="EMBL" id="CP010897">
    <property type="protein sequence ID" value="AJP58634.1"/>
    <property type="molecule type" value="Genomic_DNA"/>
</dbReference>
<keyword evidence="5 9" id="KW-0276">Fatty acid metabolism</keyword>
<evidence type="ECO:0000256" key="8">
    <source>
        <dbReference type="ARBA" id="ARBA00024328"/>
    </source>
</evidence>
<dbReference type="NCBIfam" id="NF002150">
    <property type="entry name" value="PRK00982.1-4"/>
    <property type="match status" value="1"/>
</dbReference>
<dbReference type="NCBIfam" id="TIGR00517">
    <property type="entry name" value="acyl_carrier"/>
    <property type="match status" value="1"/>
</dbReference>
<proteinExistence type="inferred from homology"/>
<dbReference type="NCBIfam" id="NF002149">
    <property type="entry name" value="PRK00982.1-3"/>
    <property type="match status" value="1"/>
</dbReference>
<comment type="function">
    <text evidence="1 9 11">Carrier of the growing fatty acid chain in fatty acid biosynthesis.</text>
</comment>
<protein>
    <recommendedName>
        <fullName evidence="9 10">Acyl carrier protein</fullName>
        <shortName evidence="9">ACP</shortName>
    </recommendedName>
</protein>
<evidence type="ECO:0000256" key="1">
    <source>
        <dbReference type="ARBA" id="ARBA00003180"/>
    </source>
</evidence>
<keyword evidence="7 9" id="KW-0275">Fatty acid biosynthesis</keyword>
<dbReference type="RefSeq" id="WP_044456942.1">
    <property type="nucleotide sequence ID" value="NZ_CP010897.2"/>
</dbReference>
<comment type="pathway">
    <text evidence="8">Glycolipid biosynthesis; KDO(2)-lipid A biosynthesis.</text>
</comment>
<dbReference type="NCBIfam" id="NF002148">
    <property type="entry name" value="PRK00982.1-2"/>
    <property type="match status" value="1"/>
</dbReference>
<evidence type="ECO:0000256" key="10">
    <source>
        <dbReference type="NCBIfam" id="TIGR00517"/>
    </source>
</evidence>
<keyword evidence="9" id="KW-0963">Cytoplasm</keyword>
<dbReference type="HAMAP" id="MF_01217">
    <property type="entry name" value="Acyl_carrier"/>
    <property type="match status" value="1"/>
</dbReference>
<dbReference type="InterPro" id="IPR036736">
    <property type="entry name" value="ACP-like_sf"/>
</dbReference>
<dbReference type="InterPro" id="IPR020806">
    <property type="entry name" value="PKS_PP-bd"/>
</dbReference>
<dbReference type="Pfam" id="PF00550">
    <property type="entry name" value="PP-binding"/>
    <property type="match status" value="1"/>
</dbReference>
<feature type="domain" description="Carrier" evidence="12">
    <location>
        <begin position="2"/>
        <end position="77"/>
    </location>
</feature>
<keyword evidence="3 9" id="KW-0444">Lipid biosynthesis</keyword>
<comment type="subcellular location">
    <subcellularLocation>
        <location evidence="9">Cytoplasm</location>
    </subcellularLocation>
</comment>
<keyword evidence="6 9" id="KW-0443">Lipid metabolism</keyword>
<evidence type="ECO:0000256" key="11">
    <source>
        <dbReference type="RuleBase" id="RU003545"/>
    </source>
</evidence>
<evidence type="ECO:0000256" key="3">
    <source>
        <dbReference type="ARBA" id="ARBA00022516"/>
    </source>
</evidence>
<dbReference type="NCBIfam" id="NF002151">
    <property type="entry name" value="PRK00982.1-5"/>
    <property type="match status" value="1"/>
</dbReference>
<dbReference type="Gene3D" id="1.10.1200.10">
    <property type="entry name" value="ACP-like"/>
    <property type="match status" value="1"/>
</dbReference>
<dbReference type="PROSITE" id="PS50075">
    <property type="entry name" value="CARRIER"/>
    <property type="match status" value="1"/>
</dbReference>
<evidence type="ECO:0000313" key="14">
    <source>
        <dbReference type="Proteomes" id="UP000035085"/>
    </source>
</evidence>
<organism evidence="13 14">
    <name type="scientific">Pandoraea vervacti</name>
    <dbReference type="NCBI Taxonomy" id="656178"/>
    <lineage>
        <taxon>Bacteria</taxon>
        <taxon>Pseudomonadati</taxon>
        <taxon>Pseudomonadota</taxon>
        <taxon>Betaproteobacteria</taxon>
        <taxon>Burkholderiales</taxon>
        <taxon>Burkholderiaceae</taxon>
        <taxon>Pandoraea</taxon>
    </lineage>
</organism>
<dbReference type="Proteomes" id="UP000035085">
    <property type="component" value="Chromosome"/>
</dbReference>
<keyword evidence="4 9" id="KW-0597">Phosphoprotein</keyword>
<comment type="PTM">
    <text evidence="9">4'-phosphopantetheine is transferred from CoA to a specific serine of apo-ACP by AcpS. This modification is essential for activity because fatty acids are bound in thioester linkage to the sulfhydryl of the prosthetic group.</text>
</comment>
<dbReference type="SUPFAM" id="SSF47336">
    <property type="entry name" value="ACP-like"/>
    <property type="match status" value="1"/>
</dbReference>
<comment type="PTM">
    <text evidence="11">4'-phosphopantetheine is transferred from CoA to a specific serine of apo-ACP by acpS.</text>
</comment>
<gene>
    <name evidence="9" type="primary">acpP</name>
    <name evidence="13" type="ORF">UC34_20230</name>
</gene>
<evidence type="ECO:0000256" key="4">
    <source>
        <dbReference type="ARBA" id="ARBA00022553"/>
    </source>
</evidence>
<keyword evidence="2 9" id="KW-0596">Phosphopantetheine</keyword>
<evidence type="ECO:0000256" key="5">
    <source>
        <dbReference type="ARBA" id="ARBA00022832"/>
    </source>
</evidence>
<accession>A0ABM5T1I0</accession>